<dbReference type="PANTHER" id="PTHR10242:SF2">
    <property type="entry name" value="N-GLYCOSYLASE_DNA LYASE"/>
    <property type="match status" value="1"/>
</dbReference>
<evidence type="ECO:0000259" key="4">
    <source>
        <dbReference type="SMART" id="SM00478"/>
    </source>
</evidence>
<dbReference type="EC" id="4.2.99.18" evidence="2"/>
<dbReference type="InterPro" id="IPR011257">
    <property type="entry name" value="DNA_glycosylase"/>
</dbReference>
<reference evidence="5" key="1">
    <citation type="submission" date="2019-08" db="EMBL/GenBank/DDBJ databases">
        <authorList>
            <person name="Kucharzyk K."/>
            <person name="Murdoch R.W."/>
            <person name="Higgins S."/>
            <person name="Loffler F."/>
        </authorList>
    </citation>
    <scope>NUCLEOTIDE SEQUENCE</scope>
</reference>
<dbReference type="PANTHER" id="PTHR10242">
    <property type="entry name" value="8-OXOGUANINE DNA GLYCOSYLASE"/>
    <property type="match status" value="1"/>
</dbReference>
<dbReference type="SUPFAM" id="SSF48150">
    <property type="entry name" value="DNA-glycosylase"/>
    <property type="match status" value="1"/>
</dbReference>
<evidence type="ECO:0000256" key="1">
    <source>
        <dbReference type="ARBA" id="ARBA00010679"/>
    </source>
</evidence>
<comment type="catalytic activity">
    <reaction evidence="3">
        <text>2'-deoxyribonucleotide-(2'-deoxyribose 5'-phosphate)-2'-deoxyribonucleotide-DNA = a 3'-end 2'-deoxyribonucleotide-(2,3-dehydro-2,3-deoxyribose 5'-phosphate)-DNA + a 5'-end 5'-phospho-2'-deoxyribonucleoside-DNA + H(+)</text>
        <dbReference type="Rhea" id="RHEA:66592"/>
        <dbReference type="Rhea" id="RHEA-COMP:13180"/>
        <dbReference type="Rhea" id="RHEA-COMP:16897"/>
        <dbReference type="Rhea" id="RHEA-COMP:17067"/>
        <dbReference type="ChEBI" id="CHEBI:15378"/>
        <dbReference type="ChEBI" id="CHEBI:136412"/>
        <dbReference type="ChEBI" id="CHEBI:157695"/>
        <dbReference type="ChEBI" id="CHEBI:167181"/>
        <dbReference type="EC" id="4.2.99.18"/>
    </reaction>
</comment>
<protein>
    <recommendedName>
        <fullName evidence="2">DNA-(apurinic or apyrimidinic site) lyase</fullName>
        <ecNumber evidence="2">4.2.99.18</ecNumber>
    </recommendedName>
</protein>
<evidence type="ECO:0000256" key="3">
    <source>
        <dbReference type="ARBA" id="ARBA00044632"/>
    </source>
</evidence>
<dbReference type="CDD" id="cd00056">
    <property type="entry name" value="ENDO3c"/>
    <property type="match status" value="1"/>
</dbReference>
<dbReference type="InterPro" id="IPR023170">
    <property type="entry name" value="HhH_base_excis_C"/>
</dbReference>
<dbReference type="Gene3D" id="1.10.1670.10">
    <property type="entry name" value="Helix-hairpin-Helix base-excision DNA repair enzymes (C-terminal)"/>
    <property type="match status" value="1"/>
</dbReference>
<dbReference type="GO" id="GO:0006284">
    <property type="term" value="P:base-excision repair"/>
    <property type="evidence" value="ECO:0007669"/>
    <property type="project" value="InterPro"/>
</dbReference>
<comment type="caution">
    <text evidence="5">The sequence shown here is derived from an EMBL/GenBank/DDBJ whole genome shotgun (WGS) entry which is preliminary data.</text>
</comment>
<proteinExistence type="inferred from homology"/>
<organism evidence="5">
    <name type="scientific">bioreactor metagenome</name>
    <dbReference type="NCBI Taxonomy" id="1076179"/>
    <lineage>
        <taxon>unclassified sequences</taxon>
        <taxon>metagenomes</taxon>
        <taxon>ecological metagenomes</taxon>
    </lineage>
</organism>
<comment type="similarity">
    <text evidence="1">Belongs to the type-1 OGG1 family.</text>
</comment>
<accession>A0A645DQW4</accession>
<sequence>MGGWHAFPTPEQLACVPTDELACLRAGYRTPYIAAAARLAAEGGLEGIGALPYSEAKIRLLAVPGIGEKVAGCILLFAGGYMEAFPVDVWIARAIDELYAGCLDPCTFTPYAGLAQQYLFYYIRQLSGAPGPEEYRQKL</sequence>
<gene>
    <name evidence="5" type="ORF">SDC9_138780</name>
</gene>
<feature type="domain" description="HhH-GPD" evidence="4">
    <location>
        <begin position="2"/>
        <end position="124"/>
    </location>
</feature>
<name>A0A645DQW4_9ZZZZ</name>
<dbReference type="EMBL" id="VSSQ01038680">
    <property type="protein sequence ID" value="MPM91649.1"/>
    <property type="molecule type" value="Genomic_DNA"/>
</dbReference>
<dbReference type="InterPro" id="IPR003265">
    <property type="entry name" value="HhH-GPD_domain"/>
</dbReference>
<dbReference type="InterPro" id="IPR052054">
    <property type="entry name" value="Oxidative_DNA_repair_enzyme"/>
</dbReference>
<dbReference type="AlphaFoldDB" id="A0A645DQW4"/>
<dbReference type="Gene3D" id="1.10.340.30">
    <property type="entry name" value="Hypothetical protein, domain 2"/>
    <property type="match status" value="1"/>
</dbReference>
<dbReference type="SMART" id="SM00478">
    <property type="entry name" value="ENDO3c"/>
    <property type="match status" value="1"/>
</dbReference>
<evidence type="ECO:0000313" key="5">
    <source>
        <dbReference type="EMBL" id="MPM91649.1"/>
    </source>
</evidence>
<dbReference type="GO" id="GO:0140078">
    <property type="term" value="F:class I DNA-(apurinic or apyrimidinic site) endonuclease activity"/>
    <property type="evidence" value="ECO:0007669"/>
    <property type="project" value="UniProtKB-EC"/>
</dbReference>
<evidence type="ECO:0000256" key="2">
    <source>
        <dbReference type="ARBA" id="ARBA00012720"/>
    </source>
</evidence>